<feature type="domain" description="OmpR/PhoB-type" evidence="6">
    <location>
        <begin position="129"/>
        <end position="226"/>
    </location>
</feature>
<sequence>MNNLTILYAEDEIETRKNYGNYLKRNFKEVYIAQNGEEALKYYEKFEPNIMLLDINMPFINGLELTKKIRENDKKTRIIILTAHLEQDKLLFAAELNLTKYLPKPISRMKLKEALNEAVNQYKELNDESSNFELKEGYIFNKDSNKLIYKDTEIKLTKHESQFLVLLTSNKNRIFTSDEIYNYLWDEVDICESSATKLKDLIKRLRKKLPKDSIENIYGAGYKLNIKEKK</sequence>
<dbReference type="PANTHER" id="PTHR48111:SF26">
    <property type="entry name" value="STAGE 0 SPORULATION PROTEIN A HOMOLOG"/>
    <property type="match status" value="1"/>
</dbReference>
<dbReference type="RefSeq" id="WP_138151794.1">
    <property type="nucleotide sequence ID" value="NZ_VANU01000002.1"/>
</dbReference>
<dbReference type="GO" id="GO:0032993">
    <property type="term" value="C:protein-DNA complex"/>
    <property type="evidence" value="ECO:0007669"/>
    <property type="project" value="TreeGrafter"/>
</dbReference>
<dbReference type="GO" id="GO:0005829">
    <property type="term" value="C:cytosol"/>
    <property type="evidence" value="ECO:0007669"/>
    <property type="project" value="TreeGrafter"/>
</dbReference>
<dbReference type="GO" id="GO:0000156">
    <property type="term" value="F:phosphorelay response regulator activity"/>
    <property type="evidence" value="ECO:0007669"/>
    <property type="project" value="TreeGrafter"/>
</dbReference>
<evidence type="ECO:0000313" key="7">
    <source>
        <dbReference type="EMBL" id="TLP39210.1"/>
    </source>
</evidence>
<keyword evidence="1 3" id="KW-0238">DNA-binding</keyword>
<dbReference type="EMBL" id="VANU01000002">
    <property type="protein sequence ID" value="TLP39210.1"/>
    <property type="molecule type" value="Genomic_DNA"/>
</dbReference>
<accession>A0A5R8Y2W4</accession>
<organism evidence="7 8">
    <name type="scientific">Arcobacter arenosus</name>
    <dbReference type="NCBI Taxonomy" id="2576037"/>
    <lineage>
        <taxon>Bacteria</taxon>
        <taxon>Pseudomonadati</taxon>
        <taxon>Campylobacterota</taxon>
        <taxon>Epsilonproteobacteria</taxon>
        <taxon>Campylobacterales</taxon>
        <taxon>Arcobacteraceae</taxon>
        <taxon>Arcobacter</taxon>
    </lineage>
</organism>
<dbReference type="AlphaFoldDB" id="A0A5R8Y2W4"/>
<dbReference type="Pfam" id="PF00072">
    <property type="entry name" value="Response_reg"/>
    <property type="match status" value="1"/>
</dbReference>
<evidence type="ECO:0000259" key="5">
    <source>
        <dbReference type="PROSITE" id="PS50110"/>
    </source>
</evidence>
<dbReference type="InterPro" id="IPR001867">
    <property type="entry name" value="OmpR/PhoB-type_DNA-bd"/>
</dbReference>
<dbReference type="OrthoDB" id="5353330at2"/>
<dbReference type="InterPro" id="IPR011006">
    <property type="entry name" value="CheY-like_superfamily"/>
</dbReference>
<dbReference type="GO" id="GO:0000976">
    <property type="term" value="F:transcription cis-regulatory region binding"/>
    <property type="evidence" value="ECO:0007669"/>
    <property type="project" value="TreeGrafter"/>
</dbReference>
<evidence type="ECO:0000256" key="2">
    <source>
        <dbReference type="PROSITE-ProRule" id="PRU00169"/>
    </source>
</evidence>
<dbReference type="GO" id="GO:0006355">
    <property type="term" value="P:regulation of DNA-templated transcription"/>
    <property type="evidence" value="ECO:0007669"/>
    <property type="project" value="InterPro"/>
</dbReference>
<dbReference type="InterPro" id="IPR036388">
    <property type="entry name" value="WH-like_DNA-bd_sf"/>
</dbReference>
<gene>
    <name evidence="7" type="ORF">FDK22_04885</name>
</gene>
<dbReference type="PANTHER" id="PTHR48111">
    <property type="entry name" value="REGULATOR OF RPOS"/>
    <property type="match status" value="1"/>
</dbReference>
<dbReference type="InterPro" id="IPR001789">
    <property type="entry name" value="Sig_transdc_resp-reg_receiver"/>
</dbReference>
<evidence type="ECO:0000313" key="8">
    <source>
        <dbReference type="Proteomes" id="UP000308901"/>
    </source>
</evidence>
<feature type="domain" description="Response regulatory" evidence="5">
    <location>
        <begin position="5"/>
        <end position="119"/>
    </location>
</feature>
<keyword evidence="8" id="KW-1185">Reference proteome</keyword>
<dbReference type="SUPFAM" id="SSF52172">
    <property type="entry name" value="CheY-like"/>
    <property type="match status" value="1"/>
</dbReference>
<dbReference type="InterPro" id="IPR039420">
    <property type="entry name" value="WalR-like"/>
</dbReference>
<dbReference type="SMART" id="SM00448">
    <property type="entry name" value="REC"/>
    <property type="match status" value="1"/>
</dbReference>
<dbReference type="Gene3D" id="1.10.10.10">
    <property type="entry name" value="Winged helix-like DNA-binding domain superfamily/Winged helix DNA-binding domain"/>
    <property type="match status" value="1"/>
</dbReference>
<feature type="coiled-coil region" evidence="4">
    <location>
        <begin position="108"/>
        <end position="135"/>
    </location>
</feature>
<dbReference type="Proteomes" id="UP000308901">
    <property type="component" value="Unassembled WGS sequence"/>
</dbReference>
<dbReference type="PROSITE" id="PS50110">
    <property type="entry name" value="RESPONSE_REGULATORY"/>
    <property type="match status" value="1"/>
</dbReference>
<dbReference type="Gene3D" id="3.40.50.2300">
    <property type="match status" value="1"/>
</dbReference>
<protein>
    <submittedName>
        <fullName evidence="7">Response regulator transcription factor</fullName>
    </submittedName>
</protein>
<evidence type="ECO:0000256" key="3">
    <source>
        <dbReference type="PROSITE-ProRule" id="PRU01091"/>
    </source>
</evidence>
<keyword evidence="4" id="KW-0175">Coiled coil</keyword>
<proteinExistence type="predicted"/>
<feature type="DNA-binding region" description="OmpR/PhoB-type" evidence="3">
    <location>
        <begin position="129"/>
        <end position="226"/>
    </location>
</feature>
<evidence type="ECO:0000256" key="1">
    <source>
        <dbReference type="ARBA" id="ARBA00023125"/>
    </source>
</evidence>
<feature type="modified residue" description="4-aspartylphosphate" evidence="2">
    <location>
        <position position="54"/>
    </location>
</feature>
<evidence type="ECO:0000259" key="6">
    <source>
        <dbReference type="PROSITE" id="PS51755"/>
    </source>
</evidence>
<comment type="caution">
    <text evidence="7">The sequence shown here is derived from an EMBL/GenBank/DDBJ whole genome shotgun (WGS) entry which is preliminary data.</text>
</comment>
<dbReference type="PROSITE" id="PS51755">
    <property type="entry name" value="OMPR_PHOB"/>
    <property type="match status" value="1"/>
</dbReference>
<reference evidence="7 8" key="1">
    <citation type="submission" date="2019-05" db="EMBL/GenBank/DDBJ databases">
        <title>Arcobacter sp. nov., isolated from sea sediment.</title>
        <authorList>
            <person name="Kim W."/>
        </authorList>
    </citation>
    <scope>NUCLEOTIDE SEQUENCE [LARGE SCALE GENOMIC DNA]</scope>
    <source>
        <strain evidence="7 8">CAU 1517</strain>
    </source>
</reference>
<dbReference type="Pfam" id="PF00486">
    <property type="entry name" value="Trans_reg_C"/>
    <property type="match status" value="1"/>
</dbReference>
<dbReference type="CDD" id="cd00383">
    <property type="entry name" value="trans_reg_C"/>
    <property type="match status" value="1"/>
</dbReference>
<dbReference type="SMART" id="SM00862">
    <property type="entry name" value="Trans_reg_C"/>
    <property type="match status" value="1"/>
</dbReference>
<name>A0A5R8Y2W4_9BACT</name>
<evidence type="ECO:0000256" key="4">
    <source>
        <dbReference type="SAM" id="Coils"/>
    </source>
</evidence>
<keyword evidence="2" id="KW-0597">Phosphoprotein</keyword>